<sequence length="85" mass="9846">MEIENANFYMDGSKALGMNEFPPLFFQHFWEEVGNDIFALVNYFLNKGHIPKELNSINITLIPKNVIYKIISKVLTNRLQEIIGT</sequence>
<organism evidence="1 2">
    <name type="scientific">Senna tora</name>
    <dbReference type="NCBI Taxonomy" id="362788"/>
    <lineage>
        <taxon>Eukaryota</taxon>
        <taxon>Viridiplantae</taxon>
        <taxon>Streptophyta</taxon>
        <taxon>Embryophyta</taxon>
        <taxon>Tracheophyta</taxon>
        <taxon>Spermatophyta</taxon>
        <taxon>Magnoliopsida</taxon>
        <taxon>eudicotyledons</taxon>
        <taxon>Gunneridae</taxon>
        <taxon>Pentapetalae</taxon>
        <taxon>rosids</taxon>
        <taxon>fabids</taxon>
        <taxon>Fabales</taxon>
        <taxon>Fabaceae</taxon>
        <taxon>Caesalpinioideae</taxon>
        <taxon>Cassia clade</taxon>
        <taxon>Senna</taxon>
    </lineage>
</organism>
<gene>
    <name evidence="1" type="ORF">G2W53_014024</name>
</gene>
<reference evidence="1" key="1">
    <citation type="submission" date="2020-09" db="EMBL/GenBank/DDBJ databases">
        <title>Genome-Enabled Discovery of Anthraquinone Biosynthesis in Senna tora.</title>
        <authorList>
            <person name="Kang S.-H."/>
            <person name="Pandey R.P."/>
            <person name="Lee C.-M."/>
            <person name="Sim J.-S."/>
            <person name="Jeong J.-T."/>
            <person name="Choi B.-S."/>
            <person name="Jung M."/>
            <person name="Ginzburg D."/>
            <person name="Zhao K."/>
            <person name="Won S.Y."/>
            <person name="Oh T.-J."/>
            <person name="Yu Y."/>
            <person name="Kim N.-H."/>
            <person name="Lee O.R."/>
            <person name="Lee T.-H."/>
            <person name="Bashyal P."/>
            <person name="Kim T.-S."/>
            <person name="Lee W.-H."/>
            <person name="Kawkins C."/>
            <person name="Kim C.-K."/>
            <person name="Kim J.S."/>
            <person name="Ahn B.O."/>
            <person name="Rhee S.Y."/>
            <person name="Sohng J.K."/>
        </authorList>
    </citation>
    <scope>NUCLEOTIDE SEQUENCE</scope>
    <source>
        <tissue evidence="1">Leaf</tissue>
    </source>
</reference>
<keyword evidence="2" id="KW-1185">Reference proteome</keyword>
<dbReference type="EMBL" id="JAAIUW010000005">
    <property type="protein sequence ID" value="KAF7831691.1"/>
    <property type="molecule type" value="Genomic_DNA"/>
</dbReference>
<dbReference type="OrthoDB" id="1938551at2759"/>
<evidence type="ECO:0000313" key="2">
    <source>
        <dbReference type="Proteomes" id="UP000634136"/>
    </source>
</evidence>
<dbReference type="AlphaFoldDB" id="A0A834U2C2"/>
<comment type="caution">
    <text evidence="1">The sequence shown here is derived from an EMBL/GenBank/DDBJ whole genome shotgun (WGS) entry which is preliminary data.</text>
</comment>
<proteinExistence type="predicted"/>
<accession>A0A834U2C2</accession>
<dbReference type="Proteomes" id="UP000634136">
    <property type="component" value="Unassembled WGS sequence"/>
</dbReference>
<evidence type="ECO:0000313" key="1">
    <source>
        <dbReference type="EMBL" id="KAF7831691.1"/>
    </source>
</evidence>
<name>A0A834U2C2_9FABA</name>
<protein>
    <submittedName>
        <fullName evidence="1">Ribonuclease H</fullName>
    </submittedName>
</protein>